<comment type="caution">
    <text evidence="1">The sequence shown here is derived from an EMBL/GenBank/DDBJ whole genome shotgun (WGS) entry which is preliminary data.</text>
</comment>
<dbReference type="AlphaFoldDB" id="A0A1Y2EXB2"/>
<sequence>MAVIQDLPPELLIRILELVPGADHWPDHQAMTRRTLAGASLVARDWRAPAQYLVGSTLQAVTNNDGWKRCLRAISDGRGSPPTTLERLLFVHGPDGAEQLAVLQRFHIHLRELHVFTGRLTITSAHYLLLQGLRRLKLSTPIEVHPSIEPSVPMILESLGLHASLLALPTFLLPLPAIVPRLTRLELNCTEQSFTSGLMTTLQAVAPQLTHLMVSLPFVDDLAFRRRCLTSLDSFLHTCTSVTSLRLLRPTPPEIKHVSSLLPKPLVLLSISLLVGHEGETRMPNEVAKLFDIPKLAQLRRWRMDMWVRGYGGGEGPLEGLGVRLSSPRD</sequence>
<keyword evidence="2" id="KW-1185">Reference proteome</keyword>
<name>A0A1Y2EXB2_9BASI</name>
<evidence type="ECO:0000313" key="2">
    <source>
        <dbReference type="Proteomes" id="UP000193467"/>
    </source>
</evidence>
<dbReference type="Proteomes" id="UP000193467">
    <property type="component" value="Unassembled WGS sequence"/>
</dbReference>
<reference evidence="1 2" key="1">
    <citation type="submission" date="2016-07" db="EMBL/GenBank/DDBJ databases">
        <title>Pervasive Adenine N6-methylation of Active Genes in Fungi.</title>
        <authorList>
            <consortium name="DOE Joint Genome Institute"/>
            <person name="Mondo S.J."/>
            <person name="Dannebaum R.O."/>
            <person name="Kuo R.C."/>
            <person name="Labutti K."/>
            <person name="Haridas S."/>
            <person name="Kuo A."/>
            <person name="Salamov A."/>
            <person name="Ahrendt S.R."/>
            <person name="Lipzen A."/>
            <person name="Sullivan W."/>
            <person name="Andreopoulos W.B."/>
            <person name="Clum A."/>
            <person name="Lindquist E."/>
            <person name="Daum C."/>
            <person name="Ramamoorthy G.K."/>
            <person name="Gryganskyi A."/>
            <person name="Culley D."/>
            <person name="Magnuson J.K."/>
            <person name="James T.Y."/>
            <person name="O'Malley M.A."/>
            <person name="Stajich J.E."/>
            <person name="Spatafora J.W."/>
            <person name="Visel A."/>
            <person name="Grigoriev I.V."/>
        </authorList>
    </citation>
    <scope>NUCLEOTIDE SEQUENCE [LARGE SCALE GENOMIC DNA]</scope>
    <source>
        <strain evidence="1 2">62-1032</strain>
    </source>
</reference>
<organism evidence="1 2">
    <name type="scientific">Leucosporidium creatinivorum</name>
    <dbReference type="NCBI Taxonomy" id="106004"/>
    <lineage>
        <taxon>Eukaryota</taxon>
        <taxon>Fungi</taxon>
        <taxon>Dikarya</taxon>
        <taxon>Basidiomycota</taxon>
        <taxon>Pucciniomycotina</taxon>
        <taxon>Microbotryomycetes</taxon>
        <taxon>Leucosporidiales</taxon>
        <taxon>Leucosporidium</taxon>
    </lineage>
</organism>
<accession>A0A1Y2EXB2</accession>
<protein>
    <recommendedName>
        <fullName evidence="3">F-box domain-containing protein</fullName>
    </recommendedName>
</protein>
<gene>
    <name evidence="1" type="ORF">BCR35DRAFT_305899</name>
</gene>
<proteinExistence type="predicted"/>
<dbReference type="EMBL" id="MCGR01000035">
    <property type="protein sequence ID" value="ORY76252.1"/>
    <property type="molecule type" value="Genomic_DNA"/>
</dbReference>
<dbReference type="InParanoid" id="A0A1Y2EXB2"/>
<evidence type="ECO:0008006" key="3">
    <source>
        <dbReference type="Google" id="ProtNLM"/>
    </source>
</evidence>
<evidence type="ECO:0000313" key="1">
    <source>
        <dbReference type="EMBL" id="ORY76252.1"/>
    </source>
</evidence>